<dbReference type="GO" id="GO:0000160">
    <property type="term" value="P:phosphorelay signal transduction system"/>
    <property type="evidence" value="ECO:0007669"/>
    <property type="project" value="InterPro"/>
</dbReference>
<proteinExistence type="predicted"/>
<dbReference type="PATRIC" id="fig|1245469.3.peg.1584"/>
<keyword evidence="2" id="KW-0805">Transcription regulation</keyword>
<dbReference type="KEGG" id="aol:S58_15450"/>
<dbReference type="HOGENOM" id="CLU_000445_69_8_5"/>
<reference evidence="6 7" key="1">
    <citation type="journal article" date="2013" name="Appl. Environ. Microbiol.">
        <title>Genome analysis suggests that the soil oligotrophic bacterium Agromonas oligotrophica (Bradyrhizobium oligotrophicum) is a nitrogen-fixing symbiont of Aeschynomene indica.</title>
        <authorList>
            <person name="Okubo T."/>
            <person name="Fukushima S."/>
            <person name="Itakura M."/>
            <person name="Oshima K."/>
            <person name="Longtonglang A."/>
            <person name="Teaumroong N."/>
            <person name="Mitsui H."/>
            <person name="Hattori M."/>
            <person name="Hattori R."/>
            <person name="Hattori T."/>
            <person name="Minamisawa K."/>
        </authorList>
    </citation>
    <scope>NUCLEOTIDE SEQUENCE [LARGE SCALE GENOMIC DNA]</scope>
    <source>
        <strain evidence="6 7">S58</strain>
    </source>
</reference>
<evidence type="ECO:0000259" key="5">
    <source>
        <dbReference type="PROSITE" id="PS50110"/>
    </source>
</evidence>
<keyword evidence="3" id="KW-0804">Transcription</keyword>
<dbReference type="InterPro" id="IPR011006">
    <property type="entry name" value="CheY-like_superfamily"/>
</dbReference>
<gene>
    <name evidence="6" type="ORF">S58_15450</name>
</gene>
<dbReference type="InterPro" id="IPR001789">
    <property type="entry name" value="Sig_transdc_resp-reg_receiver"/>
</dbReference>
<dbReference type="Gene3D" id="3.40.50.2300">
    <property type="match status" value="1"/>
</dbReference>
<organism evidence="6 7">
    <name type="scientific">Bradyrhizobium oligotrophicum S58</name>
    <dbReference type="NCBI Taxonomy" id="1245469"/>
    <lineage>
        <taxon>Bacteria</taxon>
        <taxon>Pseudomonadati</taxon>
        <taxon>Pseudomonadota</taxon>
        <taxon>Alphaproteobacteria</taxon>
        <taxon>Hyphomicrobiales</taxon>
        <taxon>Nitrobacteraceae</taxon>
        <taxon>Bradyrhizobium</taxon>
    </lineage>
</organism>
<dbReference type="eggNOG" id="COG0784">
    <property type="taxonomic scope" value="Bacteria"/>
</dbReference>
<accession>M4Z2R8</accession>
<dbReference type="PANTHER" id="PTHR44591:SF3">
    <property type="entry name" value="RESPONSE REGULATORY DOMAIN-CONTAINING PROTEIN"/>
    <property type="match status" value="1"/>
</dbReference>
<keyword evidence="1 4" id="KW-0597">Phosphoprotein</keyword>
<feature type="domain" description="Response regulatory" evidence="5">
    <location>
        <begin position="10"/>
        <end position="123"/>
    </location>
</feature>
<dbReference type="OrthoDB" id="9784719at2"/>
<sequence length="127" mass="13961">MAISTDRRLVVLVVEDELLLRTNAAEMIADAGFDVVEASNADKAIAILEARPDIHVVFTDIQMAGSMDGLKLAHFVRGRWPPIKIIATSGHHAFKEADLPEGSRFLPKPYGYDSISSILRELASQIF</sequence>
<dbReference type="Proteomes" id="UP000011841">
    <property type="component" value="Chromosome"/>
</dbReference>
<evidence type="ECO:0000313" key="6">
    <source>
        <dbReference type="EMBL" id="BAM87553.1"/>
    </source>
</evidence>
<evidence type="ECO:0000256" key="1">
    <source>
        <dbReference type="ARBA" id="ARBA00022553"/>
    </source>
</evidence>
<name>M4Z2R8_9BRAD</name>
<keyword evidence="7" id="KW-1185">Reference proteome</keyword>
<feature type="modified residue" description="4-aspartylphosphate" evidence="4">
    <location>
        <position position="60"/>
    </location>
</feature>
<dbReference type="InterPro" id="IPR050595">
    <property type="entry name" value="Bact_response_regulator"/>
</dbReference>
<evidence type="ECO:0000313" key="7">
    <source>
        <dbReference type="Proteomes" id="UP000011841"/>
    </source>
</evidence>
<protein>
    <submittedName>
        <fullName evidence="6">Response regulator receiver domain-containing protein</fullName>
    </submittedName>
</protein>
<dbReference type="Pfam" id="PF00072">
    <property type="entry name" value="Response_reg"/>
    <property type="match status" value="1"/>
</dbReference>
<evidence type="ECO:0000256" key="3">
    <source>
        <dbReference type="ARBA" id="ARBA00023163"/>
    </source>
</evidence>
<evidence type="ECO:0000256" key="2">
    <source>
        <dbReference type="ARBA" id="ARBA00023015"/>
    </source>
</evidence>
<dbReference type="PROSITE" id="PS50110">
    <property type="entry name" value="RESPONSE_REGULATORY"/>
    <property type="match status" value="1"/>
</dbReference>
<dbReference type="PANTHER" id="PTHR44591">
    <property type="entry name" value="STRESS RESPONSE REGULATOR PROTEIN 1"/>
    <property type="match status" value="1"/>
</dbReference>
<dbReference type="GeneID" id="301815484"/>
<dbReference type="STRING" id="1245469.S58_15450"/>
<dbReference type="RefSeq" id="WP_015664683.1">
    <property type="nucleotide sequence ID" value="NC_020453.1"/>
</dbReference>
<evidence type="ECO:0000256" key="4">
    <source>
        <dbReference type="PROSITE-ProRule" id="PRU00169"/>
    </source>
</evidence>
<dbReference type="AlphaFoldDB" id="M4Z2R8"/>
<dbReference type="SUPFAM" id="SSF52172">
    <property type="entry name" value="CheY-like"/>
    <property type="match status" value="1"/>
</dbReference>
<dbReference type="SMART" id="SM00448">
    <property type="entry name" value="REC"/>
    <property type="match status" value="1"/>
</dbReference>
<dbReference type="EMBL" id="AP012603">
    <property type="protein sequence ID" value="BAM87553.1"/>
    <property type="molecule type" value="Genomic_DNA"/>
</dbReference>